<evidence type="ECO:0000313" key="1">
    <source>
        <dbReference type="EMBL" id="MBM7471044.1"/>
    </source>
</evidence>
<accession>A0ABS2L1T7</accession>
<dbReference type="Pfam" id="PF09844">
    <property type="entry name" value="DUF2071"/>
    <property type="match status" value="1"/>
</dbReference>
<proteinExistence type="predicted"/>
<dbReference type="Proteomes" id="UP000776164">
    <property type="component" value="Unassembled WGS sequence"/>
</dbReference>
<dbReference type="RefSeq" id="WP_307827031.1">
    <property type="nucleotide sequence ID" value="NZ_BAAAHT010000017.1"/>
</dbReference>
<name>A0ABS2L1T7_9MICO</name>
<organism evidence="1 2">
    <name type="scientific">Subtercola frigoramans</name>
    <dbReference type="NCBI Taxonomy" id="120298"/>
    <lineage>
        <taxon>Bacteria</taxon>
        <taxon>Bacillati</taxon>
        <taxon>Actinomycetota</taxon>
        <taxon>Actinomycetes</taxon>
        <taxon>Micrococcales</taxon>
        <taxon>Microbacteriaceae</taxon>
        <taxon>Subtercola</taxon>
    </lineage>
</organism>
<dbReference type="EMBL" id="JAFBBU010000001">
    <property type="protein sequence ID" value="MBM7471044.1"/>
    <property type="molecule type" value="Genomic_DNA"/>
</dbReference>
<evidence type="ECO:0000313" key="2">
    <source>
        <dbReference type="Proteomes" id="UP000776164"/>
    </source>
</evidence>
<dbReference type="Gene3D" id="2.40.400.10">
    <property type="entry name" value="Acetoacetate decarboxylase-like"/>
    <property type="match status" value="1"/>
</dbReference>
<dbReference type="SUPFAM" id="SSF160104">
    <property type="entry name" value="Acetoacetate decarboxylase-like"/>
    <property type="match status" value="1"/>
</dbReference>
<dbReference type="PANTHER" id="PTHR39186:SF1">
    <property type="entry name" value="DUF2071 DOMAIN-CONTAINING PROTEIN"/>
    <property type="match status" value="1"/>
</dbReference>
<dbReference type="InterPro" id="IPR018644">
    <property type="entry name" value="DUF2071"/>
</dbReference>
<dbReference type="PANTHER" id="PTHR39186">
    <property type="entry name" value="DUF2071 FAMILY PROTEIN"/>
    <property type="match status" value="1"/>
</dbReference>
<protein>
    <submittedName>
        <fullName evidence="1">Uncharacterized protein YqjF (DUF2071 family)</fullName>
    </submittedName>
</protein>
<keyword evidence="2" id="KW-1185">Reference proteome</keyword>
<comment type="caution">
    <text evidence="1">The sequence shown here is derived from an EMBL/GenBank/DDBJ whole genome shotgun (WGS) entry which is preliminary data.</text>
</comment>
<gene>
    <name evidence="1" type="ORF">JOE66_000678</name>
</gene>
<reference evidence="1 2" key="1">
    <citation type="submission" date="2021-01" db="EMBL/GenBank/DDBJ databases">
        <title>Sequencing the genomes of 1000 actinobacteria strains.</title>
        <authorList>
            <person name="Klenk H.-P."/>
        </authorList>
    </citation>
    <scope>NUCLEOTIDE SEQUENCE [LARGE SCALE GENOMIC DNA]</scope>
    <source>
        <strain evidence="1 2">DSM 13057</strain>
    </source>
</reference>
<dbReference type="InterPro" id="IPR023375">
    <property type="entry name" value="ADC_dom_sf"/>
</dbReference>
<sequence>MSSSLHAITRPILRQQWRNLTFLHWRIDSAVAASLMPQGIVPDEFDGSSWVGLVPFTLRNTQFGPSPALPFYGTFHETNVRLYARDAEGRRGVVFLSLEAERLAAVIGARVAFGLPYIWSHMRVRKTGGTIVYTSRRHSTPRGEVDSAVSVRPGARIEHPDALADFLTARWALFSRHLGRTLYLPNNHQPWPLQEAELLDLSDTLLTRAGLPGVTNRPPDSVLFSTGVDAIFGRPQPFDAGELRMGAATG</sequence>